<dbReference type="InterPro" id="IPR052343">
    <property type="entry name" value="Retrotransposon-Effector_Assoc"/>
</dbReference>
<proteinExistence type="predicted"/>
<dbReference type="Gene3D" id="3.60.10.10">
    <property type="entry name" value="Endonuclease/exonuclease/phosphatase"/>
    <property type="match status" value="1"/>
</dbReference>
<evidence type="ECO:0000313" key="2">
    <source>
        <dbReference type="EMBL" id="KAK4384611.1"/>
    </source>
</evidence>
<dbReference type="PANTHER" id="PTHR46890">
    <property type="entry name" value="NON-LTR RETROLELEMENT REVERSE TRANSCRIPTASE-LIKE PROTEIN-RELATED"/>
    <property type="match status" value="1"/>
</dbReference>
<dbReference type="InterPro" id="IPR036691">
    <property type="entry name" value="Endo/exonu/phosph_ase_sf"/>
</dbReference>
<evidence type="ECO:0000259" key="1">
    <source>
        <dbReference type="PROSITE" id="PS50878"/>
    </source>
</evidence>
<evidence type="ECO:0000313" key="3">
    <source>
        <dbReference type="Proteomes" id="UP001289374"/>
    </source>
</evidence>
<comment type="caution">
    <text evidence="2">The sequence shown here is derived from an EMBL/GenBank/DDBJ whole genome shotgun (WGS) entry which is preliminary data.</text>
</comment>
<sequence length="1676" mass="189535">MDTDGLSTAASGIGKPLYPDAITRACTRLDFARVCIMLNVSSKLPKHIVIMMANEHGGESACKVDVVKPAVSIYVRKNQTPVPAPKTGDQIPNPDPVFDQPVDKNDMMSNEQPHKKMDKGKQIVTYNAFDILRDAEEDADELIRGPNICSPRMFPHVEHSDLECSGPKQEGSSGRRARPCLRIQRLTELATSVNLPWLVGGDFNAVLDMSEVSGAFEDIRVAMHEFNDCIIQTGLISLPMQGERFSWHNCSTDGRSLWKRLDRMFVNDAWLERWPNLFYTCLTPRTSDHSPLVLKGDSRDVQHPVICTPIYSVTRKLKALKPVFRKQRRKKGDLAMNVKLVAGFLEIAQKLLQADRHNSLLLQLENCCRLVYLKATQLEHVMLRQRAKLQWLKGGDQCSKVFFRRVATRRANKRLFQISDSDGLIQTDPTIINSVFVTYFQDLLGGDRTERVLDLHYLRPRARHILTEEEAYALIRPVTVDDVKKAMFDIEEDKAPGPDGFFLRLLKQVNATVLTLIPKVRTPRSVADFRPISCCNVVYKVVSKILVCRFREILDLLISPSQNAFVPGRLISDNVLLAQELFSGYNQCRLPPRCAFKVDLRKAYDTVEWDFCLATLRMFGFPTVFIRWIEQCVTSAHYSVVVNGGVHGFFAGAQGLRQGDPMSPYLFVLVMEVLQMILQQFIDQDGQFLYHWRCTELKLFQLSFADDLLLSVRRMCNRRLRDSGIHYLRHWVSKGHYLLGTLVYHLFQQGSLSQIVNHCYRKLTAALRDGRESSSPLQGIINEMIKRLRTFLWKGTSSSGYRKWHGRLFADQSRKVAKVRLRDCSIWTAKDNKGAWGWWKMLTLRHTLLSHIYFRIGDGTSFLLWHDPWHTIGPLISQFPRGPQMTNTEPLDKLSVVIKDGQWNWPLITDIACLEITHMLPPITEGQDRISWKSNNGSFNTSTAYDLSARRVPRNAIRDGSSKVVGHPRLWEILWLKSSDKGSLAFNYDSLLAHLEIHAYHTGRTGIEVEGKSPGLRFRKKSPEPEVDRVYEDIPGHSKDKGKDIVLFNAFDLLRETDDDADGSSRGPNICSPSELIDWAVTVGNEPWLVGGDFNAVLDLSEVSGTSGDIRVAMNEFNDCILHTGLLLLPMQVTRKLKALKSVFRQQRRCKGDLEMNDKLAAGYAETESEASMAEGGDQCSRIFFRRVATRRANKRVFQISDEDGNEQTDPTVISSIFVEFFQGLLGGDRTDRAIDLRYLRPWARHIITDDEARAITHPVTIDEVKTAFSDIEEDKAPGPDGFSSDFFKAAWPVVGREVSNAIIDFFKTGRLLKQLNATLLTLIPKPISKCICPGSTCGDNVILAQELFSGYNQCRLPPRCALKVDLRKAYDTVEWDFLIATLQMFGFPAMFIRWIEECVTSAHYSVVVNGGQLIEQDGEFRYHWRCQELNMFQLSFADDLLLLCKADVRSEGHLPVRYLGLPLIFARLSIADCLPLLQKIESRIKGWEGIQISFAGRVQLIKSVLISFSTLSSQLSLTASEVVSQQTQLQLRYCRLEVCACLCSLFTTTLITRVGSMCLSLHSLHNNSDNAGWKSVPVSALSSQLSQLQRHRLWGEKTCRAEGALHGRSARKSWRSSGGECHLAHLGLRRSAVTCGDVRAARGCRPARGCANGLRAETLNDWGMQNCFNGNFLNV</sequence>
<name>A0AAE1W0N5_9LAMI</name>
<dbReference type="PANTHER" id="PTHR46890:SF48">
    <property type="entry name" value="RNA-DIRECTED DNA POLYMERASE"/>
    <property type="match status" value="1"/>
</dbReference>
<dbReference type="PROSITE" id="PS50878">
    <property type="entry name" value="RT_POL"/>
    <property type="match status" value="1"/>
</dbReference>
<keyword evidence="3" id="KW-1185">Reference proteome</keyword>
<dbReference type="Proteomes" id="UP001289374">
    <property type="component" value="Unassembled WGS sequence"/>
</dbReference>
<reference evidence="2" key="2">
    <citation type="journal article" date="2024" name="Plant">
        <title>Genomic evolution and insights into agronomic trait innovations of Sesamum species.</title>
        <authorList>
            <person name="Miao H."/>
            <person name="Wang L."/>
            <person name="Qu L."/>
            <person name="Liu H."/>
            <person name="Sun Y."/>
            <person name="Le M."/>
            <person name="Wang Q."/>
            <person name="Wei S."/>
            <person name="Zheng Y."/>
            <person name="Lin W."/>
            <person name="Duan Y."/>
            <person name="Cao H."/>
            <person name="Xiong S."/>
            <person name="Wang X."/>
            <person name="Wei L."/>
            <person name="Li C."/>
            <person name="Ma Q."/>
            <person name="Ju M."/>
            <person name="Zhao R."/>
            <person name="Li G."/>
            <person name="Mu C."/>
            <person name="Tian Q."/>
            <person name="Mei H."/>
            <person name="Zhang T."/>
            <person name="Gao T."/>
            <person name="Zhang H."/>
        </authorList>
    </citation>
    <scope>NUCLEOTIDE SEQUENCE</scope>
    <source>
        <strain evidence="2">K16</strain>
    </source>
</reference>
<feature type="domain" description="Reverse transcriptase" evidence="1">
    <location>
        <begin position="498"/>
        <end position="782"/>
    </location>
</feature>
<organism evidence="2 3">
    <name type="scientific">Sesamum angolense</name>
    <dbReference type="NCBI Taxonomy" id="2727404"/>
    <lineage>
        <taxon>Eukaryota</taxon>
        <taxon>Viridiplantae</taxon>
        <taxon>Streptophyta</taxon>
        <taxon>Embryophyta</taxon>
        <taxon>Tracheophyta</taxon>
        <taxon>Spermatophyta</taxon>
        <taxon>Magnoliopsida</taxon>
        <taxon>eudicotyledons</taxon>
        <taxon>Gunneridae</taxon>
        <taxon>Pentapetalae</taxon>
        <taxon>asterids</taxon>
        <taxon>lamiids</taxon>
        <taxon>Lamiales</taxon>
        <taxon>Pedaliaceae</taxon>
        <taxon>Sesamum</taxon>
    </lineage>
</organism>
<protein>
    <submittedName>
        <fullName evidence="2">Transposon TX1 uncharacterized protein</fullName>
    </submittedName>
</protein>
<reference evidence="2" key="1">
    <citation type="submission" date="2020-06" db="EMBL/GenBank/DDBJ databases">
        <authorList>
            <person name="Li T."/>
            <person name="Hu X."/>
            <person name="Zhang T."/>
            <person name="Song X."/>
            <person name="Zhang H."/>
            <person name="Dai N."/>
            <person name="Sheng W."/>
            <person name="Hou X."/>
            <person name="Wei L."/>
        </authorList>
    </citation>
    <scope>NUCLEOTIDE SEQUENCE</scope>
    <source>
        <strain evidence="2">K16</strain>
        <tissue evidence="2">Leaf</tissue>
    </source>
</reference>
<dbReference type="EMBL" id="JACGWL010000060">
    <property type="protein sequence ID" value="KAK4384611.1"/>
    <property type="molecule type" value="Genomic_DNA"/>
</dbReference>
<dbReference type="CDD" id="cd01650">
    <property type="entry name" value="RT_nLTR_like"/>
    <property type="match status" value="1"/>
</dbReference>
<dbReference type="SUPFAM" id="SSF56219">
    <property type="entry name" value="DNase I-like"/>
    <property type="match status" value="1"/>
</dbReference>
<dbReference type="InterPro" id="IPR000477">
    <property type="entry name" value="RT_dom"/>
</dbReference>
<dbReference type="Pfam" id="PF00078">
    <property type="entry name" value="RVT_1"/>
    <property type="match status" value="1"/>
</dbReference>
<dbReference type="SUPFAM" id="SSF56672">
    <property type="entry name" value="DNA/RNA polymerases"/>
    <property type="match status" value="2"/>
</dbReference>
<accession>A0AAE1W0N5</accession>
<gene>
    <name evidence="2" type="ORF">Sango_3043500</name>
</gene>
<dbReference type="InterPro" id="IPR043502">
    <property type="entry name" value="DNA/RNA_pol_sf"/>
</dbReference>